<dbReference type="SUPFAM" id="SSF52047">
    <property type="entry name" value="RNI-like"/>
    <property type="match status" value="1"/>
</dbReference>
<dbReference type="AlphaFoldDB" id="A0A9D3UVX6"/>
<dbReference type="PANTHER" id="PTHR33463:SF117">
    <property type="entry name" value="CC-NBS-LRR RESISTANCE PROTEIN"/>
    <property type="match status" value="1"/>
</dbReference>
<evidence type="ECO:0000259" key="2">
    <source>
        <dbReference type="Pfam" id="PF23247"/>
    </source>
</evidence>
<dbReference type="OrthoDB" id="1002270at2759"/>
<dbReference type="Pfam" id="PF23247">
    <property type="entry name" value="LRR_RPS2"/>
    <property type="match status" value="1"/>
</dbReference>
<keyword evidence="4" id="KW-1185">Reference proteome</keyword>
<reference evidence="3 4" key="1">
    <citation type="journal article" date="2021" name="Plant Biotechnol. J.">
        <title>Multi-omics assisted identification of the key and species-specific regulatory components of drought-tolerant mechanisms in Gossypium stocksii.</title>
        <authorList>
            <person name="Yu D."/>
            <person name="Ke L."/>
            <person name="Zhang D."/>
            <person name="Wu Y."/>
            <person name="Sun Y."/>
            <person name="Mei J."/>
            <person name="Sun J."/>
            <person name="Sun Y."/>
        </authorList>
    </citation>
    <scope>NUCLEOTIDE SEQUENCE [LARGE SCALE GENOMIC DNA]</scope>
    <source>
        <strain evidence="4">cv. E1</strain>
        <tissue evidence="3">Leaf</tissue>
    </source>
</reference>
<dbReference type="Gene3D" id="3.80.10.10">
    <property type="entry name" value="Ribonuclease Inhibitor"/>
    <property type="match status" value="1"/>
</dbReference>
<evidence type="ECO:0000313" key="4">
    <source>
        <dbReference type="Proteomes" id="UP000828251"/>
    </source>
</evidence>
<evidence type="ECO:0000256" key="1">
    <source>
        <dbReference type="ARBA" id="ARBA00022821"/>
    </source>
</evidence>
<organism evidence="3 4">
    <name type="scientific">Gossypium stocksii</name>
    <dbReference type="NCBI Taxonomy" id="47602"/>
    <lineage>
        <taxon>Eukaryota</taxon>
        <taxon>Viridiplantae</taxon>
        <taxon>Streptophyta</taxon>
        <taxon>Embryophyta</taxon>
        <taxon>Tracheophyta</taxon>
        <taxon>Spermatophyta</taxon>
        <taxon>Magnoliopsida</taxon>
        <taxon>eudicotyledons</taxon>
        <taxon>Gunneridae</taxon>
        <taxon>Pentapetalae</taxon>
        <taxon>rosids</taxon>
        <taxon>malvids</taxon>
        <taxon>Malvales</taxon>
        <taxon>Malvaceae</taxon>
        <taxon>Malvoideae</taxon>
        <taxon>Gossypium</taxon>
    </lineage>
</organism>
<dbReference type="EMBL" id="JAIQCV010000009">
    <property type="protein sequence ID" value="KAH1063318.1"/>
    <property type="molecule type" value="Genomic_DNA"/>
</dbReference>
<name>A0A9D3UVX6_9ROSI</name>
<keyword evidence="1" id="KW-0611">Plant defense</keyword>
<comment type="caution">
    <text evidence="3">The sequence shown here is derived from an EMBL/GenBank/DDBJ whole genome shotgun (WGS) entry which is preliminary data.</text>
</comment>
<accession>A0A9D3UVX6</accession>
<gene>
    <name evidence="3" type="ORF">J1N35_028305</name>
</gene>
<feature type="domain" description="Disease resistance protein At4g27190-like leucine-rich repeats" evidence="2">
    <location>
        <begin position="20"/>
        <end position="162"/>
    </location>
</feature>
<dbReference type="InterPro" id="IPR050905">
    <property type="entry name" value="Plant_NBS-LRR"/>
</dbReference>
<dbReference type="InterPro" id="IPR032675">
    <property type="entry name" value="LRR_dom_sf"/>
</dbReference>
<dbReference type="InterPro" id="IPR057135">
    <property type="entry name" value="At4g27190-like_LRR"/>
</dbReference>
<dbReference type="Proteomes" id="UP000828251">
    <property type="component" value="Unassembled WGS sequence"/>
</dbReference>
<proteinExistence type="predicted"/>
<sequence length="203" mass="23303">MGVNELTSLELESCNDMEFLTVITRDQGQSVVFSNLVTLDILHMASLKGLCYGLSPTRFLQNLKQVIIKYCQQLQVIFQIDELSEKMQRQIPLLSNLTILNLDSLPNLESIWKLEPSHKEIVSLTRLKVVTISDCNKLETIFPACLAQNMLHLQELNIRRCDRLEQVIGFVQEEEIIEVRIPILSKLFNLLNCFSFFIASFQG</sequence>
<dbReference type="PANTHER" id="PTHR33463">
    <property type="entry name" value="NB-ARC DOMAIN-CONTAINING PROTEIN-RELATED"/>
    <property type="match status" value="1"/>
</dbReference>
<evidence type="ECO:0000313" key="3">
    <source>
        <dbReference type="EMBL" id="KAH1063318.1"/>
    </source>
</evidence>
<protein>
    <recommendedName>
        <fullName evidence="2">Disease resistance protein At4g27190-like leucine-rich repeats domain-containing protein</fullName>
    </recommendedName>
</protein>